<accession>A0A917RKR9</accession>
<evidence type="ECO:0000259" key="5">
    <source>
        <dbReference type="Pfam" id="PF13193"/>
    </source>
</evidence>
<dbReference type="InterPro" id="IPR000873">
    <property type="entry name" value="AMP-dep_synth/lig_dom"/>
</dbReference>
<evidence type="ECO:0000256" key="3">
    <source>
        <dbReference type="SAM" id="MobiDB-lite"/>
    </source>
</evidence>
<reference evidence="6" key="1">
    <citation type="journal article" date="2014" name="Int. J. Syst. Evol. Microbiol.">
        <title>Complete genome sequence of Corynebacterium casei LMG S-19264T (=DSM 44701T), isolated from a smear-ripened cheese.</title>
        <authorList>
            <consortium name="US DOE Joint Genome Institute (JGI-PGF)"/>
            <person name="Walter F."/>
            <person name="Albersmeier A."/>
            <person name="Kalinowski J."/>
            <person name="Ruckert C."/>
        </authorList>
    </citation>
    <scope>NUCLEOTIDE SEQUENCE</scope>
    <source>
        <strain evidence="6">CGMCC 4.3508</strain>
    </source>
</reference>
<feature type="domain" description="AMP-dependent synthetase/ligase" evidence="4">
    <location>
        <begin position="5"/>
        <end position="368"/>
    </location>
</feature>
<dbReference type="GO" id="GO:0016405">
    <property type="term" value="F:CoA-ligase activity"/>
    <property type="evidence" value="ECO:0007669"/>
    <property type="project" value="TreeGrafter"/>
</dbReference>
<dbReference type="EMBL" id="BMMH01000005">
    <property type="protein sequence ID" value="GGL12519.1"/>
    <property type="molecule type" value="Genomic_DNA"/>
</dbReference>
<comment type="caution">
    <text evidence="6">The sequence shown here is derived from an EMBL/GenBank/DDBJ whole genome shotgun (WGS) entry which is preliminary data.</text>
</comment>
<evidence type="ECO:0000313" key="6">
    <source>
        <dbReference type="EMBL" id="GGL12519.1"/>
    </source>
</evidence>
<name>A0A917RKR9_9NOCA</name>
<dbReference type="Pfam" id="PF13193">
    <property type="entry name" value="AMP-binding_C"/>
    <property type="match status" value="1"/>
</dbReference>
<reference evidence="6" key="2">
    <citation type="submission" date="2020-09" db="EMBL/GenBank/DDBJ databases">
        <authorList>
            <person name="Sun Q."/>
            <person name="Zhou Y."/>
        </authorList>
    </citation>
    <scope>NUCLEOTIDE SEQUENCE</scope>
    <source>
        <strain evidence="6">CGMCC 4.3508</strain>
    </source>
</reference>
<dbReference type="PANTHER" id="PTHR24096:SF323">
    <property type="entry name" value="BLR3536 PROTEIN"/>
    <property type="match status" value="1"/>
</dbReference>
<dbReference type="Gene3D" id="3.40.50.12780">
    <property type="entry name" value="N-terminal domain of ligase-like"/>
    <property type="match status" value="1"/>
</dbReference>
<feature type="domain" description="AMP-binding enzyme C-terminal" evidence="5">
    <location>
        <begin position="427"/>
        <end position="503"/>
    </location>
</feature>
<evidence type="ECO:0000313" key="7">
    <source>
        <dbReference type="Proteomes" id="UP000638263"/>
    </source>
</evidence>
<dbReference type="Gene3D" id="3.30.300.30">
    <property type="match status" value="1"/>
</dbReference>
<dbReference type="AlphaFoldDB" id="A0A917RKR9"/>
<dbReference type="Pfam" id="PF00501">
    <property type="entry name" value="AMP-binding"/>
    <property type="match status" value="1"/>
</dbReference>
<gene>
    <name evidence="6" type="primary">fadD</name>
    <name evidence="6" type="ORF">GCM10011588_28690</name>
</gene>
<sequence>MAMYLEECAAVRPDEIALRDSHRALTWPEVDETVDRLVHALDSIALGSRRRVAVFAANCAELVLTHLGILHAGVSAVVINSHLTAPEVARLLRDSGAAALFAGPETAERAFDAARSAGVGTVIVWGIDGTPAGSDPTGIELVHWEHRLAASPAGRPGDDRLVGPTVMYTSGTTGSPKAVELGGRRSGSLSLGEHLAALRAQPMAQDGVHLVVGPLSHTGPLTAIGLLAAGQPVVVQEKFDAVGTLAAIEQYSVATSIMVPTHFRRLLDLPGDVKRRYVLDSLVRVGHTGSRCPVEVKRAMIRWWGPVFLEAYGATESGTVCTITSDEWLAHPGSVGRVTAAFRSAFAVDDRGNELAAGESGLLYFEDPTGTGIAYLDDPVKTAAAHLRPGVFTLGEIGFVDADGYVHLTDRATDLIVTGGVNVYPAEVEEILLGHPAIADAAVIAVPDSEFGESVHAVVVRRPGGTGLDSAAVRAYCRERLAGYKCPRTVVFADALPRNAMGKIDKRSLRASAGSRTGESGAVPGTSGFRKGMTT</sequence>
<evidence type="ECO:0000256" key="2">
    <source>
        <dbReference type="ARBA" id="ARBA00022598"/>
    </source>
</evidence>
<dbReference type="PROSITE" id="PS00455">
    <property type="entry name" value="AMP_BINDING"/>
    <property type="match status" value="1"/>
</dbReference>
<proteinExistence type="inferred from homology"/>
<dbReference type="SUPFAM" id="SSF56801">
    <property type="entry name" value="Acetyl-CoA synthetase-like"/>
    <property type="match status" value="1"/>
</dbReference>
<dbReference type="PANTHER" id="PTHR24096">
    <property type="entry name" value="LONG-CHAIN-FATTY-ACID--COA LIGASE"/>
    <property type="match status" value="1"/>
</dbReference>
<dbReference type="InterPro" id="IPR020845">
    <property type="entry name" value="AMP-binding_CS"/>
</dbReference>
<dbReference type="FunFam" id="3.30.300.30:FF:000008">
    <property type="entry name" value="2,3-dihydroxybenzoate-AMP ligase"/>
    <property type="match status" value="1"/>
</dbReference>
<keyword evidence="2" id="KW-0436">Ligase</keyword>
<dbReference type="InterPro" id="IPR045851">
    <property type="entry name" value="AMP-bd_C_sf"/>
</dbReference>
<feature type="region of interest" description="Disordered" evidence="3">
    <location>
        <begin position="508"/>
        <end position="535"/>
    </location>
</feature>
<organism evidence="6 7">
    <name type="scientific">Nocardia jinanensis</name>
    <dbReference type="NCBI Taxonomy" id="382504"/>
    <lineage>
        <taxon>Bacteria</taxon>
        <taxon>Bacillati</taxon>
        <taxon>Actinomycetota</taxon>
        <taxon>Actinomycetes</taxon>
        <taxon>Mycobacteriales</taxon>
        <taxon>Nocardiaceae</taxon>
        <taxon>Nocardia</taxon>
    </lineage>
</organism>
<dbReference type="Proteomes" id="UP000638263">
    <property type="component" value="Unassembled WGS sequence"/>
</dbReference>
<comment type="similarity">
    <text evidence="1">Belongs to the ATP-dependent AMP-binding enzyme family.</text>
</comment>
<dbReference type="InterPro" id="IPR042099">
    <property type="entry name" value="ANL_N_sf"/>
</dbReference>
<dbReference type="InterPro" id="IPR025110">
    <property type="entry name" value="AMP-bd_C"/>
</dbReference>
<evidence type="ECO:0000256" key="1">
    <source>
        <dbReference type="ARBA" id="ARBA00006432"/>
    </source>
</evidence>
<keyword evidence="7" id="KW-1185">Reference proteome</keyword>
<evidence type="ECO:0000259" key="4">
    <source>
        <dbReference type="Pfam" id="PF00501"/>
    </source>
</evidence>
<protein>
    <submittedName>
        <fullName evidence="6">Long-chain acyl-CoA synthetase</fullName>
    </submittedName>
</protein>